<evidence type="ECO:0008006" key="4">
    <source>
        <dbReference type="Google" id="ProtNLM"/>
    </source>
</evidence>
<keyword evidence="3" id="KW-1185">Reference proteome</keyword>
<name>A0A7Z0VI91_9GAMM</name>
<protein>
    <recommendedName>
        <fullName evidence="4">Thioredoxin domain-containing protein</fullName>
    </recommendedName>
</protein>
<dbReference type="RefSeq" id="WP_069128409.1">
    <property type="nucleotide sequence ID" value="NZ_MARB01000040.1"/>
</dbReference>
<feature type="transmembrane region" description="Helical" evidence="1">
    <location>
        <begin position="15"/>
        <end position="36"/>
    </location>
</feature>
<dbReference type="EMBL" id="MARB01000040">
    <property type="protein sequence ID" value="ODJ85684.1"/>
    <property type="molecule type" value="Genomic_DNA"/>
</dbReference>
<sequence length="214" mass="23907">MTSVADSSAKPRTLASLWVLIALFALPMIAAWVFFLNPQWLPAGRTNNGELIDPPRPVQSLRLQTTDGEWFDWQSLQDMWAMTLVSEGGCDAACIEMLIKVRQIRRATAANRQRIARLLILMPDQAGRLDLPNMGGLEGTELLIADKGQRAALESLFPLQLSEQAIPIFLIDPRGDLMMKHDTTKISSKEILQDLEKLLKASENWAQGGRYGHQ</sequence>
<evidence type="ECO:0000313" key="2">
    <source>
        <dbReference type="EMBL" id="ODJ85684.1"/>
    </source>
</evidence>
<keyword evidence="1" id="KW-0472">Membrane</keyword>
<dbReference type="OrthoDB" id="9785445at2"/>
<evidence type="ECO:0000313" key="3">
    <source>
        <dbReference type="Proteomes" id="UP000094769"/>
    </source>
</evidence>
<reference evidence="2 3" key="1">
    <citation type="submission" date="2016-06" db="EMBL/GenBank/DDBJ databases">
        <title>Genome sequence of endosymbiont of Candidatus Endolucinida thiodiazotropha.</title>
        <authorList>
            <person name="Poehlein A."/>
            <person name="Koenig S."/>
            <person name="Heiden S.E."/>
            <person name="Thuermer A."/>
            <person name="Voget S."/>
            <person name="Daniel R."/>
            <person name="Markert S."/>
            <person name="Gros O."/>
            <person name="Schweder T."/>
        </authorList>
    </citation>
    <scope>NUCLEOTIDE SEQUENCE [LARGE SCALE GENOMIC DNA]</scope>
    <source>
        <strain evidence="2 3">COS</strain>
    </source>
</reference>
<dbReference type="AlphaFoldDB" id="A0A7Z0VI91"/>
<accession>A0A7Z0VI91</accession>
<proteinExistence type="predicted"/>
<keyword evidence="1" id="KW-0812">Transmembrane</keyword>
<gene>
    <name evidence="2" type="ORF">CODIS_41070</name>
</gene>
<evidence type="ECO:0000256" key="1">
    <source>
        <dbReference type="SAM" id="Phobius"/>
    </source>
</evidence>
<keyword evidence="1" id="KW-1133">Transmembrane helix</keyword>
<organism evidence="2 3">
    <name type="scientific">Candidatus Thiodiazotropha endolucinida</name>
    <dbReference type="NCBI Taxonomy" id="1655433"/>
    <lineage>
        <taxon>Bacteria</taxon>
        <taxon>Pseudomonadati</taxon>
        <taxon>Pseudomonadota</taxon>
        <taxon>Gammaproteobacteria</taxon>
        <taxon>Chromatiales</taxon>
        <taxon>Sedimenticolaceae</taxon>
        <taxon>Candidatus Thiodiazotropha</taxon>
    </lineage>
</organism>
<comment type="caution">
    <text evidence="2">The sequence shown here is derived from an EMBL/GenBank/DDBJ whole genome shotgun (WGS) entry which is preliminary data.</text>
</comment>
<dbReference type="Proteomes" id="UP000094769">
    <property type="component" value="Unassembled WGS sequence"/>
</dbReference>